<feature type="domain" description="BIG2" evidence="2">
    <location>
        <begin position="973"/>
        <end position="1050"/>
    </location>
</feature>
<accession>A0AAW3JT17</accession>
<dbReference type="SMART" id="SM00635">
    <property type="entry name" value="BID_2"/>
    <property type="match status" value="13"/>
</dbReference>
<dbReference type="Pfam" id="PF02368">
    <property type="entry name" value="Big_2"/>
    <property type="match status" value="8"/>
</dbReference>
<feature type="domain" description="BIG2" evidence="2">
    <location>
        <begin position="795"/>
        <end position="877"/>
    </location>
</feature>
<feature type="domain" description="BIG2" evidence="2">
    <location>
        <begin position="1228"/>
        <end position="1306"/>
    </location>
</feature>
<dbReference type="PANTHER" id="PTHR23019">
    <property type="entry name" value="NUCLEAR PORE MEMBRANE GLYCOPROTEIN GP210-RELATED"/>
    <property type="match status" value="1"/>
</dbReference>
<dbReference type="Proteomes" id="UP000050833">
    <property type="component" value="Unassembled WGS sequence"/>
</dbReference>
<evidence type="ECO:0000313" key="3">
    <source>
        <dbReference type="EMBL" id="KQC86003.1"/>
    </source>
</evidence>
<feature type="domain" description="BIG2" evidence="2">
    <location>
        <begin position="1476"/>
        <end position="1542"/>
    </location>
</feature>
<keyword evidence="4" id="KW-1185">Reference proteome</keyword>
<feature type="domain" description="BIG2" evidence="2">
    <location>
        <begin position="187"/>
        <end position="257"/>
    </location>
</feature>
<feature type="region of interest" description="Disordered" evidence="1">
    <location>
        <begin position="59"/>
        <end position="79"/>
    </location>
</feature>
<feature type="domain" description="BIG2" evidence="2">
    <location>
        <begin position="44"/>
        <end position="126"/>
    </location>
</feature>
<feature type="domain" description="BIG2" evidence="2">
    <location>
        <begin position="1064"/>
        <end position="1141"/>
    </location>
</feature>
<dbReference type="EMBL" id="LLKB01000001">
    <property type="protein sequence ID" value="KQC86003.1"/>
    <property type="molecule type" value="Genomic_DNA"/>
</dbReference>
<name>A0AAW3JT17_9FIRM</name>
<feature type="domain" description="BIG2" evidence="2">
    <location>
        <begin position="885"/>
        <end position="962"/>
    </location>
</feature>
<evidence type="ECO:0000313" key="4">
    <source>
        <dbReference type="Proteomes" id="UP000050833"/>
    </source>
</evidence>
<reference evidence="3 4" key="1">
    <citation type="submission" date="2015-10" db="EMBL/GenBank/DDBJ databases">
        <title>Butyribacter intestini gen. nov., sp. nov., a butyric acid-producing bacterium of the family Lachnospiraceae isolated from the human faeces.</title>
        <authorList>
            <person name="Zou Y."/>
            <person name="Xue W."/>
            <person name="Luo G."/>
            <person name="Lv M."/>
        </authorList>
    </citation>
    <scope>NUCLEOTIDE SEQUENCE [LARGE SCALE GENOMIC DNA]</scope>
    <source>
        <strain evidence="3 4">TF01-11</strain>
    </source>
</reference>
<sequence>MNRLKDKIKKKWKTMAGMTVMLMFVFVVGFAAKAHFTSRAADDDRDYVVLDSTGRQMTSGQEYTMRRKQDQLSASGAQDSNTTYTWQSLDSTKLQIGSTPGTYGAEVTTTGINSTLYTQAVQYGTVGLTLTITENINGKNVSKTFTFTINIMFSVNEYLVKSTGVEMSKIFDTDERKAIIMDYHGKTETKLEFGTDATDSSQSQKLNLMFGDATKGSWNTSNKDVVKIDNNGIVATGPGKAKLTVTYQDTDMTKSDTDEIWVYVRPEVIYQSGDGTGTGNGKIVNSDVYTQSLVVKTGDYLDCQAKFDSNPNESISQKLIWVISKEVGGNTGKKVLIRDSLGNTGSEDKDDAELVWYPALKKYQLKAKAETYVVQFFVADTYPGFENLEVSTGKKYHCDPVNIAGGVQVKTNYEEKNVTINIGGHYDLTDAFNISLKGLTQNFNGKIYTDVSAGIDGSKIIDFDNASWNITTKSTGKATLIVTKNPQQSANTNIPEYDTLETVKVNITVMQTFSMNVSSIDMAIGSSEQLYGTFGEDVTTETSQFKWEPSDDSNEYITVKPNGQYATIVAKKETPANTPVLVTLSWTSPDGVTLTTKCNVTVRKSVEEFHMVPDTLTIEQGQQSIIATDLTEKRNLIWLSSDPSVGTIEQISGTTNPSAMFTALKAGKTVITALNPDNNVYATCEITVTQPVTELAIGVVDQETKEVVQYDTYTTTLAEKYVFMKAIFGPSDTTEKETDFKWSVEGTSLSDVNPTDIAEIDSSGKVSMKREGDVYIRVQSANMYATCHLIIQSRPMTEITTDVSSLNMIKGDTYAVTASYQPEDASDTRMTWTSDDTKVATVNDKGVITAVGPGTTSIKATAVLPQSDDNHTTASATIVVNVRNRLTSIAFGSKAEYISVGSSKTVDVQFTPSENINSNVTFSSSDTTIFTVSKEGVITGVKEGVAMLSCVAEDLGQEGAITCMVYVTSSQVSATDFAIVPNEDTVYIGKTLQLTPVFTPENVTDRDVTWTTSDETKATVDANGVVTGVEEGTAVITATYKDTTNDNRVWTGTCIVTVEKAPVSATGFEVTPVTQNIVCGKKFTIKPQFTPEDTTNQNVIYQSLDETVVTVDSKGVVTGVGPGDAIVQCTAEDGGFNATVAVHVEKAVDFKLSPSTRELALGHSFTPKKVIKPTSANKTATWKSSNISIATVSSSGKVKAKKIGTCTITCTLTKYRQSAKCKVKVRKLHTTVKLNKSNIRIGLNQSYKLKATVKSNAGKLPGVTWKSSNSRVLKVSSSGKITAKRVGVARVTVMTKDAIHAKASCKVRVIRRVSSIRLNTNYTVCYVGRSKKLHAILKPASASVKGVKWTSSDSKIVQVNSSGKIWGIAEGDAYITATTTDGSNKKARCFVKVVEPVPVTSIVIAQQDVTMKRGDKMKLSYSVLPSDTSDSIKFSSDNKRVATVDRKGNITAVGTGNATITILATSGVTSTVNVNVVAMNKSVLNLRQYDTETLIVHGTSDTVTWYSSNTRVAVVTNGKVVAKGTGTAYIYAYVNGCKVGCQINVSSVNNNKR</sequence>
<dbReference type="InterPro" id="IPR045197">
    <property type="entry name" value="NUP210-like"/>
</dbReference>
<comment type="caution">
    <text evidence="3">The sequence shown here is derived from an EMBL/GenBank/DDBJ whole genome shotgun (WGS) entry which is preliminary data.</text>
</comment>
<dbReference type="PANTHER" id="PTHR23019:SF0">
    <property type="entry name" value="NUCLEAR PORE MEMBRANE GLYCOPROTEIN 210"/>
    <property type="match status" value="1"/>
</dbReference>
<dbReference type="InterPro" id="IPR008964">
    <property type="entry name" value="Invasin/intimin_cell_adhesion"/>
</dbReference>
<dbReference type="SUPFAM" id="SSF49373">
    <property type="entry name" value="Invasin/intimin cell-adhesion fragments"/>
    <property type="match status" value="11"/>
</dbReference>
<evidence type="ECO:0000256" key="1">
    <source>
        <dbReference type="SAM" id="MobiDB-lite"/>
    </source>
</evidence>
<protein>
    <recommendedName>
        <fullName evidence="2">BIG2 domain-containing protein</fullName>
    </recommendedName>
</protein>
<dbReference type="InterPro" id="IPR003343">
    <property type="entry name" value="Big_2"/>
</dbReference>
<dbReference type="Gene3D" id="2.60.40.1080">
    <property type="match status" value="10"/>
</dbReference>
<feature type="domain" description="BIG2" evidence="2">
    <location>
        <begin position="605"/>
        <end position="685"/>
    </location>
</feature>
<gene>
    <name evidence="3" type="ORF">APZ18_02070</name>
</gene>
<feature type="domain" description="BIG2" evidence="2">
    <location>
        <begin position="1146"/>
        <end position="1222"/>
    </location>
</feature>
<evidence type="ECO:0000259" key="2">
    <source>
        <dbReference type="SMART" id="SM00635"/>
    </source>
</evidence>
<feature type="domain" description="BIG2" evidence="2">
    <location>
        <begin position="1312"/>
        <end position="1390"/>
    </location>
</feature>
<organism evidence="3 4">
    <name type="scientific">Butyribacter intestini</name>
    <dbReference type="NCBI Taxonomy" id="1703332"/>
    <lineage>
        <taxon>Bacteria</taxon>
        <taxon>Bacillati</taxon>
        <taxon>Bacillota</taxon>
        <taxon>Clostridia</taxon>
        <taxon>Lachnospirales</taxon>
        <taxon>Lachnospiraceae</taxon>
        <taxon>Butyribacter</taxon>
    </lineage>
</organism>
<proteinExistence type="predicted"/>
<feature type="domain" description="BIG2" evidence="2">
    <location>
        <begin position="1398"/>
        <end position="1474"/>
    </location>
</feature>
<feature type="domain" description="BIG2" evidence="2">
    <location>
        <begin position="509"/>
        <end position="594"/>
    </location>
</feature>
<dbReference type="RefSeq" id="WP_055941160.1">
    <property type="nucleotide sequence ID" value="NZ_JAQDCV010000008.1"/>
</dbReference>